<gene>
    <name evidence="12" type="ORF">HNQ88_002272</name>
</gene>
<feature type="domain" description="Mur ligase N-terminal catalytic" evidence="9">
    <location>
        <begin position="8"/>
        <end position="109"/>
    </location>
</feature>
<dbReference type="GO" id="GO:0071555">
    <property type="term" value="P:cell wall organization"/>
    <property type="evidence" value="ECO:0007669"/>
    <property type="project" value="UniProtKB-KW"/>
</dbReference>
<dbReference type="PANTHER" id="PTHR43445:SF5">
    <property type="entry name" value="UDP-N-ACETYLMURAMATE--L-ALANYL-GAMMA-D-GLUTAMYL-MESO-2,6-DIAMINOHEPTANDIOATE LIGASE"/>
    <property type="match status" value="1"/>
</dbReference>
<protein>
    <submittedName>
        <fullName evidence="12">UDP-N-acetylmuramate: L-alanyl-gamma-D-glutamyl-meso-diaminopimelate ligase</fullName>
        <ecNumber evidence="12">6.3.2.-</ecNumber>
    </submittedName>
</protein>
<evidence type="ECO:0000256" key="3">
    <source>
        <dbReference type="ARBA" id="ARBA00022741"/>
    </source>
</evidence>
<dbReference type="PANTHER" id="PTHR43445">
    <property type="entry name" value="UDP-N-ACETYLMURAMATE--L-ALANINE LIGASE-RELATED"/>
    <property type="match status" value="1"/>
</dbReference>
<evidence type="ECO:0000313" key="12">
    <source>
        <dbReference type="EMBL" id="MDR6239235.1"/>
    </source>
</evidence>
<feature type="domain" description="Mur ligase C-terminal" evidence="10">
    <location>
        <begin position="312"/>
        <end position="441"/>
    </location>
</feature>
<dbReference type="SUPFAM" id="SSF53623">
    <property type="entry name" value="MurD-like peptide ligases, catalytic domain"/>
    <property type="match status" value="1"/>
</dbReference>
<dbReference type="EC" id="6.3.2.-" evidence="12"/>
<evidence type="ECO:0000259" key="10">
    <source>
        <dbReference type="Pfam" id="PF02875"/>
    </source>
</evidence>
<dbReference type="SUPFAM" id="SSF53244">
    <property type="entry name" value="MurD-like peptide ligases, peptide-binding domain"/>
    <property type="match status" value="1"/>
</dbReference>
<dbReference type="Proteomes" id="UP001185092">
    <property type="component" value="Unassembled WGS sequence"/>
</dbReference>
<keyword evidence="4" id="KW-0067">ATP-binding</keyword>
<keyword evidence="13" id="KW-1185">Reference proteome</keyword>
<feature type="domain" description="Mur ligase central" evidence="11">
    <location>
        <begin position="114"/>
        <end position="287"/>
    </location>
</feature>
<evidence type="ECO:0000256" key="5">
    <source>
        <dbReference type="ARBA" id="ARBA00022960"/>
    </source>
</evidence>
<dbReference type="InterPro" id="IPR004101">
    <property type="entry name" value="Mur_ligase_C"/>
</dbReference>
<keyword evidence="3" id="KW-0547">Nucleotide-binding</keyword>
<dbReference type="InterPro" id="IPR036565">
    <property type="entry name" value="Mur-like_cat_sf"/>
</dbReference>
<dbReference type="Gene3D" id="3.40.1190.10">
    <property type="entry name" value="Mur-like, catalytic domain"/>
    <property type="match status" value="1"/>
</dbReference>
<keyword evidence="7" id="KW-0131">Cell cycle</keyword>
<keyword evidence="2" id="KW-0132">Cell division</keyword>
<dbReference type="InterPro" id="IPR036615">
    <property type="entry name" value="Mur_ligase_C_dom_sf"/>
</dbReference>
<evidence type="ECO:0000256" key="8">
    <source>
        <dbReference type="ARBA" id="ARBA00023316"/>
    </source>
</evidence>
<accession>A0AAE3XNQ1</accession>
<dbReference type="GO" id="GO:0016881">
    <property type="term" value="F:acid-amino acid ligase activity"/>
    <property type="evidence" value="ECO:0007669"/>
    <property type="project" value="InterPro"/>
</dbReference>
<dbReference type="Pfam" id="PF08245">
    <property type="entry name" value="Mur_ligase_M"/>
    <property type="match status" value="1"/>
</dbReference>
<dbReference type="InterPro" id="IPR050061">
    <property type="entry name" value="MurCDEF_pg_biosynth"/>
</dbReference>
<evidence type="ECO:0000256" key="4">
    <source>
        <dbReference type="ARBA" id="ARBA00022840"/>
    </source>
</evidence>
<evidence type="ECO:0000256" key="1">
    <source>
        <dbReference type="ARBA" id="ARBA00022598"/>
    </source>
</evidence>
<evidence type="ECO:0000313" key="13">
    <source>
        <dbReference type="Proteomes" id="UP001185092"/>
    </source>
</evidence>
<dbReference type="Gene3D" id="3.40.50.720">
    <property type="entry name" value="NAD(P)-binding Rossmann-like Domain"/>
    <property type="match status" value="1"/>
</dbReference>
<keyword evidence="8" id="KW-0961">Cell wall biogenesis/degradation</keyword>
<evidence type="ECO:0000259" key="9">
    <source>
        <dbReference type="Pfam" id="PF01225"/>
    </source>
</evidence>
<dbReference type="InterPro" id="IPR013221">
    <property type="entry name" value="Mur_ligase_cen"/>
</dbReference>
<evidence type="ECO:0000259" key="11">
    <source>
        <dbReference type="Pfam" id="PF08245"/>
    </source>
</evidence>
<dbReference type="RefSeq" id="WP_309938825.1">
    <property type="nucleotide sequence ID" value="NZ_AP025305.1"/>
</dbReference>
<dbReference type="GO" id="GO:0009252">
    <property type="term" value="P:peptidoglycan biosynthetic process"/>
    <property type="evidence" value="ECO:0007669"/>
    <property type="project" value="UniProtKB-KW"/>
</dbReference>
<evidence type="ECO:0000256" key="2">
    <source>
        <dbReference type="ARBA" id="ARBA00022618"/>
    </source>
</evidence>
<organism evidence="12 13">
    <name type="scientific">Aureibacter tunicatorum</name>
    <dbReference type="NCBI Taxonomy" id="866807"/>
    <lineage>
        <taxon>Bacteria</taxon>
        <taxon>Pseudomonadati</taxon>
        <taxon>Bacteroidota</taxon>
        <taxon>Cytophagia</taxon>
        <taxon>Cytophagales</taxon>
        <taxon>Persicobacteraceae</taxon>
        <taxon>Aureibacter</taxon>
    </lineage>
</organism>
<dbReference type="GO" id="GO:0008360">
    <property type="term" value="P:regulation of cell shape"/>
    <property type="evidence" value="ECO:0007669"/>
    <property type="project" value="UniProtKB-KW"/>
</dbReference>
<dbReference type="Pfam" id="PF01225">
    <property type="entry name" value="Mur_ligase"/>
    <property type="match status" value="1"/>
</dbReference>
<keyword evidence="5" id="KW-0133">Cell shape</keyword>
<dbReference type="InterPro" id="IPR000713">
    <property type="entry name" value="Mur_ligase_N"/>
</dbReference>
<comment type="caution">
    <text evidence="12">The sequence shown here is derived from an EMBL/GenBank/DDBJ whole genome shotgun (WGS) entry which is preliminary data.</text>
</comment>
<dbReference type="GO" id="GO:0005524">
    <property type="term" value="F:ATP binding"/>
    <property type="evidence" value="ECO:0007669"/>
    <property type="project" value="UniProtKB-KW"/>
</dbReference>
<dbReference type="Pfam" id="PF02875">
    <property type="entry name" value="Mur_ligase_C"/>
    <property type="match status" value="1"/>
</dbReference>
<keyword evidence="1 12" id="KW-0436">Ligase</keyword>
<keyword evidence="6" id="KW-0573">Peptidoglycan synthesis</keyword>
<dbReference type="AlphaFoldDB" id="A0AAE3XNQ1"/>
<dbReference type="Gene3D" id="3.90.190.20">
    <property type="entry name" value="Mur ligase, C-terminal domain"/>
    <property type="match status" value="1"/>
</dbReference>
<sequence length="454" mass="51568">MQYNKKQKVHLIAVGGSVMHNLALALNNLGWEVSGSDDNIYEPSASRLKEANIYPDQLGWHPERIVDDLDAVILGMHAKKDNPELLEAQKKNIRIFSFPEFIHELSQNKHRIVIAGSHGKTTVTSIIMHVLKYFGKSFDYLVGAQNKGFDVMVSLSDAPLIILEGDEYLSSALDPSPKFLHYHHHIGVITGIAWDHYNVYPSYDEYVEQFVKFSESTPKAGTIIFNRSDDTVRDICQDQNIEDVAYTPYEAHPHKVIDGKTVLITNFGDIPLEIFGKHNMENLAAAKEVVKKVGITDLEFYEAMQHFTGASNRLELIKETDEYSVYLDFAHSPSKVRASISALKNQFPDKNLVTVLELHSFSSLNEEFLPQYKDTLLESDEPLIFINQEVAKEKNNFTMTDEDIVKAFNDNRIKVHYVKETLEEKLLNDNYKNTNILLMSSGNFADLPIDKIGE</sequence>
<dbReference type="SUPFAM" id="SSF51984">
    <property type="entry name" value="MurCD N-terminal domain"/>
    <property type="match status" value="1"/>
</dbReference>
<reference evidence="12" key="1">
    <citation type="submission" date="2023-07" db="EMBL/GenBank/DDBJ databases">
        <title>Genomic Encyclopedia of Type Strains, Phase IV (KMG-IV): sequencing the most valuable type-strain genomes for metagenomic binning, comparative biology and taxonomic classification.</title>
        <authorList>
            <person name="Goeker M."/>
        </authorList>
    </citation>
    <scope>NUCLEOTIDE SEQUENCE</scope>
    <source>
        <strain evidence="12">DSM 26174</strain>
    </source>
</reference>
<proteinExistence type="predicted"/>
<dbReference type="EMBL" id="JAVDQD010000002">
    <property type="protein sequence ID" value="MDR6239235.1"/>
    <property type="molecule type" value="Genomic_DNA"/>
</dbReference>
<name>A0AAE3XNQ1_9BACT</name>
<evidence type="ECO:0000256" key="6">
    <source>
        <dbReference type="ARBA" id="ARBA00022984"/>
    </source>
</evidence>
<evidence type="ECO:0000256" key="7">
    <source>
        <dbReference type="ARBA" id="ARBA00023306"/>
    </source>
</evidence>
<dbReference type="GO" id="GO:0051301">
    <property type="term" value="P:cell division"/>
    <property type="evidence" value="ECO:0007669"/>
    <property type="project" value="UniProtKB-KW"/>
</dbReference>